<dbReference type="AlphaFoldDB" id="D6GRD8"/>
<dbReference type="InterPro" id="IPR013196">
    <property type="entry name" value="HTH_11"/>
</dbReference>
<feature type="domain" description="BPL/LPL catalytic" evidence="3">
    <location>
        <begin position="82"/>
        <end position="256"/>
    </location>
</feature>
<evidence type="ECO:0000313" key="4">
    <source>
        <dbReference type="EMBL" id="EFE28229.1"/>
    </source>
</evidence>
<feature type="binding site" evidence="2">
    <location>
        <begin position="95"/>
        <end position="97"/>
    </location>
    <ligand>
        <name>biotin</name>
        <dbReference type="ChEBI" id="CHEBI:57586"/>
    </ligand>
</feature>
<reference evidence="5" key="1">
    <citation type="submission" date="2010-12" db="EMBL/GenBank/DDBJ databases">
        <title>The genome sequence of Filifactor alocis strain ATCC 35896.</title>
        <authorList>
            <consortium name="The Broad Institute Genome Sequencing Platform"/>
            <person name="Ward D."/>
            <person name="Earl A."/>
            <person name="Feldgarden M."/>
            <person name="Young S.K."/>
            <person name="Gargeya S."/>
            <person name="Zeng Q."/>
            <person name="Alvarado L."/>
            <person name="Berlin A."/>
            <person name="Bochicchio J."/>
            <person name="Chapman S.B."/>
            <person name="Chen Z."/>
            <person name="Freedman E."/>
            <person name="Gellesch M."/>
            <person name="Goldberg J."/>
            <person name="Griggs A."/>
            <person name="Gujja S."/>
            <person name="Heilman E."/>
            <person name="Heiman D."/>
            <person name="Howarth C."/>
            <person name="Mehta T."/>
            <person name="Neiman D."/>
            <person name="Pearson M."/>
            <person name="Roberts A."/>
            <person name="Saif S."/>
            <person name="Shea T."/>
            <person name="Shenoy N."/>
            <person name="Sisk P."/>
            <person name="Stolte C."/>
            <person name="Sykes S."/>
            <person name="White J."/>
            <person name="Yandava C."/>
            <person name="Izard J."/>
            <person name="Blanton J.M."/>
            <person name="Baranova O.V."/>
            <person name="Tanner A.C."/>
            <person name="Dewhirst F.E."/>
            <person name="Haas B."/>
            <person name="Nusbaum C."/>
            <person name="Birren B."/>
        </authorList>
    </citation>
    <scope>NUCLEOTIDE SEQUENCE [LARGE SCALE GENOMIC DNA]</scope>
    <source>
        <strain evidence="5">ATCC 35896 / D40 B5</strain>
    </source>
</reference>
<dbReference type="InterPro" id="IPR004143">
    <property type="entry name" value="BPL_LPL_catalytic"/>
</dbReference>
<dbReference type="PROSITE" id="PS51733">
    <property type="entry name" value="BPL_LPL_CATALYTIC"/>
    <property type="match status" value="1"/>
</dbReference>
<dbReference type="SUPFAM" id="SSF55681">
    <property type="entry name" value="Class II aaRS and biotin synthetases"/>
    <property type="match status" value="1"/>
</dbReference>
<dbReference type="GO" id="GO:0006355">
    <property type="term" value="P:regulation of DNA-templated transcription"/>
    <property type="evidence" value="ECO:0007669"/>
    <property type="project" value="UniProtKB-UniRule"/>
</dbReference>
<dbReference type="InterPro" id="IPR036390">
    <property type="entry name" value="WH_DNA-bd_sf"/>
</dbReference>
<dbReference type="PATRIC" id="fig|546269.5.peg.518"/>
<comment type="catalytic activity">
    <reaction evidence="2">
        <text>biotin + L-lysyl-[protein] + ATP = N(6)-biotinyl-L-lysyl-[protein] + AMP + diphosphate + H(+)</text>
        <dbReference type="Rhea" id="RHEA:11756"/>
        <dbReference type="Rhea" id="RHEA-COMP:9752"/>
        <dbReference type="Rhea" id="RHEA-COMP:10505"/>
        <dbReference type="ChEBI" id="CHEBI:15378"/>
        <dbReference type="ChEBI" id="CHEBI:29969"/>
        <dbReference type="ChEBI" id="CHEBI:30616"/>
        <dbReference type="ChEBI" id="CHEBI:33019"/>
        <dbReference type="ChEBI" id="CHEBI:57586"/>
        <dbReference type="ChEBI" id="CHEBI:83144"/>
        <dbReference type="ChEBI" id="CHEBI:456215"/>
        <dbReference type="EC" id="6.3.4.15"/>
    </reaction>
</comment>
<dbReference type="STRING" id="546269.HMPREF0389_00143"/>
<keyword evidence="2" id="KW-0804">Transcription</keyword>
<dbReference type="NCBIfam" id="TIGR00121">
    <property type="entry name" value="birA_ligase"/>
    <property type="match status" value="1"/>
</dbReference>
<dbReference type="GO" id="GO:0005524">
    <property type="term" value="F:ATP binding"/>
    <property type="evidence" value="ECO:0007669"/>
    <property type="project" value="UniProtKB-UniRule"/>
</dbReference>
<dbReference type="InterPro" id="IPR004408">
    <property type="entry name" value="Biotin_CoA_COase_ligase"/>
</dbReference>
<evidence type="ECO:0000313" key="5">
    <source>
        <dbReference type="Proteomes" id="UP000007468"/>
    </source>
</evidence>
<dbReference type="eggNOG" id="COG1654">
    <property type="taxonomic scope" value="Bacteria"/>
</dbReference>
<dbReference type="GO" id="GO:0003677">
    <property type="term" value="F:DNA binding"/>
    <property type="evidence" value="ECO:0007669"/>
    <property type="project" value="UniProtKB-UniRule"/>
</dbReference>
<dbReference type="eggNOG" id="COG0340">
    <property type="taxonomic scope" value="Bacteria"/>
</dbReference>
<dbReference type="SUPFAM" id="SSF46785">
    <property type="entry name" value="Winged helix' DNA-binding domain"/>
    <property type="match status" value="1"/>
</dbReference>
<feature type="DNA-binding region" description="H-T-H motif" evidence="2">
    <location>
        <begin position="24"/>
        <end position="43"/>
    </location>
</feature>
<dbReference type="InterPro" id="IPR036388">
    <property type="entry name" value="WH-like_DNA-bd_sf"/>
</dbReference>
<dbReference type="CDD" id="cd16442">
    <property type="entry name" value="BPL"/>
    <property type="match status" value="1"/>
</dbReference>
<keyword evidence="2" id="KW-0678">Repressor</keyword>
<dbReference type="PANTHER" id="PTHR12835:SF5">
    <property type="entry name" value="BIOTIN--PROTEIN LIGASE"/>
    <property type="match status" value="1"/>
</dbReference>
<keyword evidence="2" id="KW-0092">Biotin</keyword>
<dbReference type="Gene3D" id="1.10.10.10">
    <property type="entry name" value="Winged helix-like DNA-binding domain superfamily/Winged helix DNA-binding domain"/>
    <property type="match status" value="1"/>
</dbReference>
<dbReference type="EC" id="6.3.4.15" evidence="2"/>
<comment type="similarity">
    <text evidence="2">Belongs to the biotin--protein ligase family.</text>
</comment>
<keyword evidence="2" id="KW-0805">Transcription regulation</keyword>
<keyword evidence="2" id="KW-0238">DNA-binding</keyword>
<protein>
    <recommendedName>
        <fullName evidence="2">Bifunctional ligase/repressor BirA</fullName>
    </recommendedName>
    <alternativeName>
        <fullName evidence="2">Biotin--[acetyl-CoA-carboxylase] ligase</fullName>
        <ecNumber evidence="2">6.3.4.15</ecNumber>
    </alternativeName>
    <alternativeName>
        <fullName evidence="2">Biotin--protein ligase</fullName>
    </alternativeName>
    <alternativeName>
        <fullName evidence="2">Biotin-[acetyl-CoA carboxylase] synthetase</fullName>
    </alternativeName>
</protein>
<keyword evidence="5" id="KW-1185">Reference proteome</keyword>
<dbReference type="Gene3D" id="3.30.930.10">
    <property type="entry name" value="Bira Bifunctional Protein, Domain 2"/>
    <property type="match status" value="1"/>
</dbReference>
<evidence type="ECO:0000256" key="2">
    <source>
        <dbReference type="HAMAP-Rule" id="MF_00978"/>
    </source>
</evidence>
<dbReference type="EMBL" id="CP002390">
    <property type="protein sequence ID" value="EFE28229.1"/>
    <property type="molecule type" value="Genomic_DNA"/>
</dbReference>
<dbReference type="InterPro" id="IPR045864">
    <property type="entry name" value="aa-tRNA-synth_II/BPL/LPL"/>
</dbReference>
<dbReference type="HAMAP" id="MF_00978">
    <property type="entry name" value="Bifunct_BirA"/>
    <property type="match status" value="1"/>
</dbReference>
<feature type="binding site" evidence="2">
    <location>
        <position position="187"/>
    </location>
    <ligand>
        <name>biotin</name>
        <dbReference type="ChEBI" id="CHEBI:57586"/>
    </ligand>
</feature>
<proteinExistence type="inferred from homology"/>
<keyword evidence="2" id="KW-0547">Nucleotide-binding</keyword>
<sequence length="322" mass="36947">MCITVMKREIIDLLCQKEDYFISGEEMAEQLNMTRANVWKYIKELRNSGFEIESATKKGYILKSVGMQLNEDTIYYCFKKQDFVKNILFFSSIDSTNDFLKYNREEFPDHTLVVSTLQTKGRGRRTREFLSEEGGLYFSFMMRNTMNMQEVSFITSLAAVAVNRALLSLGIDTEIKWPNDIFLHDKKLCGILTEMVTDMEGYNKIIIGIGINISNGFPKELKEIAISLSEAGYQINEITFLLKLFSEFGILYKKFEQGDREEALRVLREKSYLMGKEICFLKDAVEQKGTVVGLEESGNLVVRLSNQNDIALNSGEVTILKK</sequence>
<dbReference type="KEGG" id="faa:HMPREF0389_00143"/>
<dbReference type="PANTHER" id="PTHR12835">
    <property type="entry name" value="BIOTIN PROTEIN LIGASE"/>
    <property type="match status" value="1"/>
</dbReference>
<name>D6GRD8_FILAD</name>
<dbReference type="Pfam" id="PF08279">
    <property type="entry name" value="HTH_11"/>
    <property type="match status" value="1"/>
</dbReference>
<dbReference type="Pfam" id="PF03099">
    <property type="entry name" value="BPL_LplA_LipB"/>
    <property type="match status" value="1"/>
</dbReference>
<comment type="function">
    <text evidence="2">Acts both as a biotin--[acetyl-CoA-carboxylase] ligase and a repressor.</text>
</comment>
<feature type="binding site" evidence="2">
    <location>
        <begin position="122"/>
        <end position="124"/>
    </location>
    <ligand>
        <name>biotin</name>
        <dbReference type="ChEBI" id="CHEBI:57586"/>
    </ligand>
</feature>
<feature type="binding site" evidence="2">
    <location>
        <position position="118"/>
    </location>
    <ligand>
        <name>biotin</name>
        <dbReference type="ChEBI" id="CHEBI:57586"/>
    </ligand>
</feature>
<organism evidence="4 5">
    <name type="scientific">Filifactor alocis (strain ATCC 35896 / CCUG 47790 / D40 B5)</name>
    <name type="common">Fusobacterium alocis</name>
    <dbReference type="NCBI Taxonomy" id="546269"/>
    <lineage>
        <taxon>Bacteria</taxon>
        <taxon>Bacillati</taxon>
        <taxon>Bacillota</taxon>
        <taxon>Clostridia</taxon>
        <taxon>Peptostreptococcales</taxon>
        <taxon>Filifactoraceae</taxon>
        <taxon>Filifactor</taxon>
    </lineage>
</organism>
<dbReference type="InterPro" id="IPR030855">
    <property type="entry name" value="Bifunct_BirA"/>
</dbReference>
<dbReference type="GO" id="GO:0016740">
    <property type="term" value="F:transferase activity"/>
    <property type="evidence" value="ECO:0007669"/>
    <property type="project" value="UniProtKB-ARBA"/>
</dbReference>
<dbReference type="GO" id="GO:0009249">
    <property type="term" value="P:protein lipoylation"/>
    <property type="evidence" value="ECO:0007669"/>
    <property type="project" value="UniProtKB-ARBA"/>
</dbReference>
<dbReference type="GO" id="GO:0005737">
    <property type="term" value="C:cytoplasm"/>
    <property type="evidence" value="ECO:0007669"/>
    <property type="project" value="TreeGrafter"/>
</dbReference>
<keyword evidence="2" id="KW-0067">ATP-binding</keyword>
<evidence type="ECO:0000256" key="1">
    <source>
        <dbReference type="ARBA" id="ARBA00022598"/>
    </source>
</evidence>
<dbReference type="GO" id="GO:0004077">
    <property type="term" value="F:biotin--[biotin carboxyl-carrier protein] ligase activity"/>
    <property type="evidence" value="ECO:0007669"/>
    <property type="project" value="UniProtKB-UniRule"/>
</dbReference>
<dbReference type="Proteomes" id="UP000007468">
    <property type="component" value="Chromosome"/>
</dbReference>
<accession>D6GRD8</accession>
<gene>
    <name evidence="2" type="primary">birA</name>
    <name evidence="4" type="ordered locus">HMPREF0389_00143</name>
</gene>
<evidence type="ECO:0000259" key="3">
    <source>
        <dbReference type="PROSITE" id="PS51733"/>
    </source>
</evidence>
<keyword evidence="1 2" id="KW-0436">Ligase</keyword>